<proteinExistence type="predicted"/>
<name>A0AAV2ND01_9HYME</name>
<sequence length="81" mass="8947">MHPKCMISGTDNWLTGIPECFHNSRLPKGGILLAERPSSVTSTHASLEDQPFAGSCIIHDPVETQREIRGPFPIRRSPAPR</sequence>
<dbReference type="Proteomes" id="UP001497644">
    <property type="component" value="Chromosome 13"/>
</dbReference>
<reference evidence="1" key="1">
    <citation type="submission" date="2024-04" db="EMBL/GenBank/DDBJ databases">
        <authorList>
            <consortium name="Molecular Ecology Group"/>
        </authorList>
    </citation>
    <scope>NUCLEOTIDE SEQUENCE</scope>
</reference>
<dbReference type="EMBL" id="OZ034836">
    <property type="protein sequence ID" value="CAL1678100.1"/>
    <property type="molecule type" value="Genomic_DNA"/>
</dbReference>
<dbReference type="AlphaFoldDB" id="A0AAV2ND01"/>
<organism evidence="1 2">
    <name type="scientific">Lasius platythorax</name>
    <dbReference type="NCBI Taxonomy" id="488582"/>
    <lineage>
        <taxon>Eukaryota</taxon>
        <taxon>Metazoa</taxon>
        <taxon>Ecdysozoa</taxon>
        <taxon>Arthropoda</taxon>
        <taxon>Hexapoda</taxon>
        <taxon>Insecta</taxon>
        <taxon>Pterygota</taxon>
        <taxon>Neoptera</taxon>
        <taxon>Endopterygota</taxon>
        <taxon>Hymenoptera</taxon>
        <taxon>Apocrita</taxon>
        <taxon>Aculeata</taxon>
        <taxon>Formicoidea</taxon>
        <taxon>Formicidae</taxon>
        <taxon>Formicinae</taxon>
        <taxon>Lasius</taxon>
        <taxon>Lasius</taxon>
    </lineage>
</organism>
<gene>
    <name evidence="1" type="ORF">LPLAT_LOCUS3994</name>
</gene>
<evidence type="ECO:0000313" key="1">
    <source>
        <dbReference type="EMBL" id="CAL1678100.1"/>
    </source>
</evidence>
<keyword evidence="2" id="KW-1185">Reference proteome</keyword>
<evidence type="ECO:0000313" key="2">
    <source>
        <dbReference type="Proteomes" id="UP001497644"/>
    </source>
</evidence>
<accession>A0AAV2ND01</accession>
<protein>
    <submittedName>
        <fullName evidence="1">Uncharacterized protein</fullName>
    </submittedName>
</protein>